<dbReference type="AlphaFoldDB" id="A0A382LQS0"/>
<keyword evidence="2" id="KW-0547">Nucleotide-binding</keyword>
<evidence type="ECO:0000256" key="5">
    <source>
        <dbReference type="ARBA" id="ARBA00044969"/>
    </source>
</evidence>
<evidence type="ECO:0000256" key="4">
    <source>
        <dbReference type="ARBA" id="ARBA00022840"/>
    </source>
</evidence>
<feature type="domain" description="Helicase ATP-binding" evidence="7">
    <location>
        <begin position="1"/>
        <end position="270"/>
    </location>
</feature>
<dbReference type="GO" id="GO:0005524">
    <property type="term" value="F:ATP binding"/>
    <property type="evidence" value="ECO:0007669"/>
    <property type="project" value="UniProtKB-KW"/>
</dbReference>
<dbReference type="SUPFAM" id="SSF52540">
    <property type="entry name" value="P-loop containing nucleoside triphosphate hydrolases"/>
    <property type="match status" value="1"/>
</dbReference>
<evidence type="ECO:0000256" key="6">
    <source>
        <dbReference type="ARBA" id="ARBA00048954"/>
    </source>
</evidence>
<gene>
    <name evidence="8" type="ORF">METZ01_LOCUS291902</name>
</gene>
<dbReference type="InterPro" id="IPR014001">
    <property type="entry name" value="Helicase_ATP-bd"/>
</dbReference>
<keyword evidence="4" id="KW-0067">ATP-binding</keyword>
<dbReference type="EC" id="5.6.2.3" evidence="5"/>
<evidence type="ECO:0000313" key="8">
    <source>
        <dbReference type="EMBL" id="SVC39048.1"/>
    </source>
</evidence>
<dbReference type="Gene3D" id="3.40.50.300">
    <property type="entry name" value="P-loop containing nucleotide triphosphate hydrolases"/>
    <property type="match status" value="1"/>
</dbReference>
<sequence length="396" mass="45102">DRFEHRPQQLSMVRAVTNTINDGEFLMVEAGTGTGKSLSYLVPTIYWALKNDQRVIISTNTKNLQEQLFFKDIPFLMKTLQADFRVTLLKGRSNYLCPDRWRQVLDQPDDHLSLREKEEALPLVVWCSETATGDVSENPGFNIQSNRSLWNKINGEGGACPQCVFKDDCFVTRARATAALSHLVIINHALLFSDLAADNVALSDYAHLIVDEAHNLEKVAVQHMTVEVGVWRIRNMLRKLYVREGIEFGLLATLKYRADRSPMKQIWKDQLGKATSRTIEAVTALDQANDEFYMDVNDQALKMMPRTAGTYSKLRYTAEHEIVNLMNGRSPEFFRRFVHLRDMLGLLGEVLNDIPESWLADRDELLNTILSCLESSKEIEEDLGVLLKGDAENTVY</sequence>
<dbReference type="EMBL" id="UINC01088637">
    <property type="protein sequence ID" value="SVC39048.1"/>
    <property type="molecule type" value="Genomic_DNA"/>
</dbReference>
<dbReference type="PROSITE" id="PS51193">
    <property type="entry name" value="HELICASE_ATP_BIND_2"/>
    <property type="match status" value="1"/>
</dbReference>
<name>A0A382LQS0_9ZZZZ</name>
<dbReference type="GO" id="GO:0016787">
    <property type="term" value="F:hydrolase activity"/>
    <property type="evidence" value="ECO:0007669"/>
    <property type="project" value="UniProtKB-KW"/>
</dbReference>
<proteinExistence type="predicted"/>
<dbReference type="SMART" id="SM00487">
    <property type="entry name" value="DEXDc"/>
    <property type="match status" value="1"/>
</dbReference>
<dbReference type="PANTHER" id="PTHR11472:SF34">
    <property type="entry name" value="REGULATOR OF TELOMERE ELONGATION HELICASE 1"/>
    <property type="match status" value="1"/>
</dbReference>
<evidence type="ECO:0000256" key="3">
    <source>
        <dbReference type="ARBA" id="ARBA00022801"/>
    </source>
</evidence>
<protein>
    <recommendedName>
        <fullName evidence="5">DNA 5'-3' helicase</fullName>
        <ecNumber evidence="5">5.6.2.3</ecNumber>
    </recommendedName>
</protein>
<dbReference type="GO" id="GO:0003676">
    <property type="term" value="F:nucleic acid binding"/>
    <property type="evidence" value="ECO:0007669"/>
    <property type="project" value="InterPro"/>
</dbReference>
<evidence type="ECO:0000256" key="1">
    <source>
        <dbReference type="ARBA" id="ARBA00001966"/>
    </source>
</evidence>
<feature type="non-terminal residue" evidence="8">
    <location>
        <position position="1"/>
    </location>
</feature>
<dbReference type="PANTHER" id="PTHR11472">
    <property type="entry name" value="DNA REPAIR DEAD HELICASE RAD3/XP-D SUBFAMILY MEMBER"/>
    <property type="match status" value="1"/>
</dbReference>
<feature type="non-terminal residue" evidence="8">
    <location>
        <position position="396"/>
    </location>
</feature>
<reference evidence="8" key="1">
    <citation type="submission" date="2018-05" db="EMBL/GenBank/DDBJ databases">
        <authorList>
            <person name="Lanie J.A."/>
            <person name="Ng W.-L."/>
            <person name="Kazmierczak K.M."/>
            <person name="Andrzejewski T.M."/>
            <person name="Davidsen T.M."/>
            <person name="Wayne K.J."/>
            <person name="Tettelin H."/>
            <person name="Glass J.I."/>
            <person name="Rusch D."/>
            <person name="Podicherti R."/>
            <person name="Tsui H.-C.T."/>
            <person name="Winkler M.E."/>
        </authorList>
    </citation>
    <scope>NUCLEOTIDE SEQUENCE</scope>
</reference>
<comment type="cofactor">
    <cofactor evidence="1">
        <name>[4Fe-4S] cluster</name>
        <dbReference type="ChEBI" id="CHEBI:49883"/>
    </cofactor>
</comment>
<evidence type="ECO:0000259" key="7">
    <source>
        <dbReference type="PROSITE" id="PS51193"/>
    </source>
</evidence>
<accession>A0A382LQS0</accession>
<keyword evidence="3" id="KW-0378">Hydrolase</keyword>
<dbReference type="Pfam" id="PF00270">
    <property type="entry name" value="DEAD"/>
    <property type="match status" value="1"/>
</dbReference>
<dbReference type="InterPro" id="IPR011545">
    <property type="entry name" value="DEAD/DEAH_box_helicase_dom"/>
</dbReference>
<organism evidence="8">
    <name type="scientific">marine metagenome</name>
    <dbReference type="NCBI Taxonomy" id="408172"/>
    <lineage>
        <taxon>unclassified sequences</taxon>
        <taxon>metagenomes</taxon>
        <taxon>ecological metagenomes</taxon>
    </lineage>
</organism>
<dbReference type="InterPro" id="IPR027417">
    <property type="entry name" value="P-loop_NTPase"/>
</dbReference>
<dbReference type="InterPro" id="IPR014013">
    <property type="entry name" value="Helic_SF1/SF2_ATP-bd_DinG/Rad3"/>
</dbReference>
<evidence type="ECO:0000256" key="2">
    <source>
        <dbReference type="ARBA" id="ARBA00022741"/>
    </source>
</evidence>
<dbReference type="InterPro" id="IPR002464">
    <property type="entry name" value="DNA/RNA_helicase_DEAH_CS"/>
</dbReference>
<dbReference type="PROSITE" id="PS00690">
    <property type="entry name" value="DEAH_ATP_HELICASE"/>
    <property type="match status" value="1"/>
</dbReference>
<dbReference type="InterPro" id="IPR045028">
    <property type="entry name" value="DinG/Rad3-like"/>
</dbReference>
<comment type="catalytic activity">
    <reaction evidence="6">
        <text>ATP + H2O = ADP + phosphate + H(+)</text>
        <dbReference type="Rhea" id="RHEA:13065"/>
        <dbReference type="ChEBI" id="CHEBI:15377"/>
        <dbReference type="ChEBI" id="CHEBI:15378"/>
        <dbReference type="ChEBI" id="CHEBI:30616"/>
        <dbReference type="ChEBI" id="CHEBI:43474"/>
        <dbReference type="ChEBI" id="CHEBI:456216"/>
        <dbReference type="EC" id="5.6.2.3"/>
    </reaction>
</comment>
<dbReference type="GO" id="GO:0043139">
    <property type="term" value="F:5'-3' DNA helicase activity"/>
    <property type="evidence" value="ECO:0007669"/>
    <property type="project" value="UniProtKB-EC"/>
</dbReference>